<dbReference type="InterPro" id="IPR038157">
    <property type="entry name" value="FeoA_core_dom"/>
</dbReference>
<dbReference type="RefSeq" id="WP_052064451.1">
    <property type="nucleotide sequence ID" value="NZ_JQSG02000006.1"/>
</dbReference>
<dbReference type="EMBL" id="JQSG02000006">
    <property type="protein sequence ID" value="OBS08521.1"/>
    <property type="molecule type" value="Genomic_DNA"/>
</dbReference>
<dbReference type="SMART" id="SM00899">
    <property type="entry name" value="FeoA"/>
    <property type="match status" value="1"/>
</dbReference>
<dbReference type="AlphaFoldDB" id="A0A1A6C1S7"/>
<comment type="caution">
    <text evidence="3">The sequence shown here is derived from an EMBL/GenBank/DDBJ whole genome shotgun (WGS) entry which is preliminary data.</text>
</comment>
<evidence type="ECO:0000256" key="1">
    <source>
        <dbReference type="ARBA" id="ARBA00023004"/>
    </source>
</evidence>
<dbReference type="SUPFAM" id="SSF50037">
    <property type="entry name" value="C-terminal domain of transcriptional repressors"/>
    <property type="match status" value="1"/>
</dbReference>
<dbReference type="Pfam" id="PF04023">
    <property type="entry name" value="FeoA"/>
    <property type="match status" value="1"/>
</dbReference>
<protein>
    <recommendedName>
        <fullName evidence="2">Ferrous iron transporter FeoA-like domain-containing protein</fullName>
    </recommendedName>
</protein>
<dbReference type="OrthoDB" id="5296943at2"/>
<dbReference type="InterPro" id="IPR008988">
    <property type="entry name" value="Transcriptional_repressor_C"/>
</dbReference>
<gene>
    <name evidence="3" type="ORF">Thpro_022771</name>
</gene>
<accession>A0A1A6C1S7</accession>
<evidence type="ECO:0000313" key="3">
    <source>
        <dbReference type="EMBL" id="OBS08521.1"/>
    </source>
</evidence>
<feature type="domain" description="Ferrous iron transporter FeoA-like" evidence="2">
    <location>
        <begin position="20"/>
        <end position="91"/>
    </location>
</feature>
<proteinExistence type="predicted"/>
<evidence type="ECO:0000313" key="4">
    <source>
        <dbReference type="Proteomes" id="UP000029273"/>
    </source>
</evidence>
<evidence type="ECO:0000259" key="2">
    <source>
        <dbReference type="SMART" id="SM00899"/>
    </source>
</evidence>
<sequence>MTAAVTGLAAASKHPAVGGFPLAMAATGERVRIVNLGGGEALERRLAAMGLGLGSEFMLAQREGGAGAVVSLASSRLALSLGMLHRIWVVKV</sequence>
<dbReference type="InterPro" id="IPR007167">
    <property type="entry name" value="Fe-transptr_FeoA-like"/>
</dbReference>
<dbReference type="Gene3D" id="2.30.30.90">
    <property type="match status" value="1"/>
</dbReference>
<organism evidence="3 4">
    <name type="scientific">Acidihalobacter prosperus</name>
    <dbReference type="NCBI Taxonomy" id="160660"/>
    <lineage>
        <taxon>Bacteria</taxon>
        <taxon>Pseudomonadati</taxon>
        <taxon>Pseudomonadota</taxon>
        <taxon>Gammaproteobacteria</taxon>
        <taxon>Chromatiales</taxon>
        <taxon>Ectothiorhodospiraceae</taxon>
        <taxon>Acidihalobacter</taxon>
    </lineage>
</organism>
<dbReference type="Proteomes" id="UP000029273">
    <property type="component" value="Unassembled WGS sequence"/>
</dbReference>
<reference evidence="3 4" key="1">
    <citation type="journal article" date="2014" name="Genome Announc.">
        <title>Draft Genome Sequence of the Iron-Oxidizing, Acidophilic, and Halotolerant 'Thiobacillus prosperus' Type Strain DSM 5130.</title>
        <authorList>
            <person name="Ossandon F.J."/>
            <person name="Cardenas J.P."/>
            <person name="Corbett M."/>
            <person name="Quatrini R."/>
            <person name="Holmes D.S."/>
            <person name="Watkin E."/>
        </authorList>
    </citation>
    <scope>NUCLEOTIDE SEQUENCE [LARGE SCALE GENOMIC DNA]</scope>
    <source>
        <strain evidence="3 4">DSM 5130</strain>
    </source>
</reference>
<dbReference type="GO" id="GO:0046914">
    <property type="term" value="F:transition metal ion binding"/>
    <property type="evidence" value="ECO:0007669"/>
    <property type="project" value="InterPro"/>
</dbReference>
<keyword evidence="4" id="KW-1185">Reference proteome</keyword>
<keyword evidence="1" id="KW-0408">Iron</keyword>
<name>A0A1A6C1S7_9GAMM</name>